<dbReference type="PROSITE" id="PS00211">
    <property type="entry name" value="ABC_TRANSPORTER_1"/>
    <property type="match status" value="1"/>
</dbReference>
<evidence type="ECO:0000259" key="9">
    <source>
        <dbReference type="PROSITE" id="PS50893"/>
    </source>
</evidence>
<dbReference type="GO" id="GO:0140359">
    <property type="term" value="F:ABC-type transporter activity"/>
    <property type="evidence" value="ECO:0007669"/>
    <property type="project" value="InterPro"/>
</dbReference>
<dbReference type="SUPFAM" id="SSF52540">
    <property type="entry name" value="P-loop containing nucleoside triphosphate hydrolases"/>
    <property type="match status" value="1"/>
</dbReference>
<dbReference type="VEuPathDB" id="FungiDB:ASPFODRAFT_121450"/>
<dbReference type="PROSITE" id="PS50893">
    <property type="entry name" value="ABC_TRANSPORTER_2"/>
    <property type="match status" value="1"/>
</dbReference>
<protein>
    <submittedName>
        <fullName evidence="10">ABC transporter</fullName>
    </submittedName>
</protein>
<dbReference type="InterPro" id="IPR013525">
    <property type="entry name" value="ABC2_TM"/>
</dbReference>
<reference evidence="11" key="2">
    <citation type="submission" date="2016-02" db="EMBL/GenBank/DDBJ databases">
        <title>Genome sequencing of Aspergillus luchuensis NBRC 4314.</title>
        <authorList>
            <person name="Yamada O."/>
        </authorList>
    </citation>
    <scope>NUCLEOTIDE SEQUENCE [LARGE SCALE GENOMIC DNA]</scope>
    <source>
        <strain evidence="11">RIB 2604</strain>
    </source>
</reference>
<evidence type="ECO:0000313" key="10">
    <source>
        <dbReference type="EMBL" id="GAT26674.1"/>
    </source>
</evidence>
<feature type="transmembrane region" description="Helical" evidence="8">
    <location>
        <begin position="527"/>
        <end position="549"/>
    </location>
</feature>
<dbReference type="Pfam" id="PF01061">
    <property type="entry name" value="ABC2_membrane"/>
    <property type="match status" value="2"/>
</dbReference>
<keyword evidence="7 8" id="KW-0472">Membrane</keyword>
<dbReference type="GO" id="GO:0016887">
    <property type="term" value="F:ATP hydrolysis activity"/>
    <property type="evidence" value="ECO:0007669"/>
    <property type="project" value="InterPro"/>
</dbReference>
<organism evidence="10 11">
    <name type="scientific">Aspergillus kawachii</name>
    <name type="common">White koji mold</name>
    <name type="synonym">Aspergillus awamori var. kawachi</name>
    <dbReference type="NCBI Taxonomy" id="1069201"/>
    <lineage>
        <taxon>Eukaryota</taxon>
        <taxon>Fungi</taxon>
        <taxon>Dikarya</taxon>
        <taxon>Ascomycota</taxon>
        <taxon>Pezizomycotina</taxon>
        <taxon>Eurotiomycetes</taxon>
        <taxon>Eurotiomycetidae</taxon>
        <taxon>Eurotiales</taxon>
        <taxon>Aspergillaceae</taxon>
        <taxon>Aspergillus</taxon>
        <taxon>Aspergillus subgen. Circumdati</taxon>
    </lineage>
</organism>
<proteinExistence type="predicted"/>
<dbReference type="Gene3D" id="3.40.50.300">
    <property type="entry name" value="P-loop containing nucleotide triphosphate hydrolases"/>
    <property type="match status" value="1"/>
</dbReference>
<accession>A0A146FKR9</accession>
<comment type="caution">
    <text evidence="10">The sequence shown here is derived from an EMBL/GenBank/DDBJ whole genome shotgun (WGS) entry which is preliminary data.</text>
</comment>
<evidence type="ECO:0000256" key="2">
    <source>
        <dbReference type="ARBA" id="ARBA00022448"/>
    </source>
</evidence>
<feature type="domain" description="ABC transporter" evidence="9">
    <location>
        <begin position="30"/>
        <end position="278"/>
    </location>
</feature>
<comment type="subcellular location">
    <subcellularLocation>
        <location evidence="1">Membrane</location>
        <topology evidence="1">Multi-pass membrane protein</topology>
    </subcellularLocation>
</comment>
<dbReference type="EMBL" id="BCWF01000021">
    <property type="protein sequence ID" value="GAT26674.1"/>
    <property type="molecule type" value="Genomic_DNA"/>
</dbReference>
<feature type="transmembrane region" description="Helical" evidence="8">
    <location>
        <begin position="471"/>
        <end position="490"/>
    </location>
</feature>
<evidence type="ECO:0000256" key="1">
    <source>
        <dbReference type="ARBA" id="ARBA00004141"/>
    </source>
</evidence>
<dbReference type="GO" id="GO:0005524">
    <property type="term" value="F:ATP binding"/>
    <property type="evidence" value="ECO:0007669"/>
    <property type="project" value="UniProtKB-KW"/>
</dbReference>
<feature type="transmembrane region" description="Helical" evidence="8">
    <location>
        <begin position="502"/>
        <end position="520"/>
    </location>
</feature>
<evidence type="ECO:0000313" key="11">
    <source>
        <dbReference type="Proteomes" id="UP000075230"/>
    </source>
</evidence>
<feature type="transmembrane region" description="Helical" evidence="8">
    <location>
        <begin position="369"/>
        <end position="391"/>
    </location>
</feature>
<feature type="transmembrane region" description="Helical" evidence="8">
    <location>
        <begin position="403"/>
        <end position="426"/>
    </location>
</feature>
<keyword evidence="4" id="KW-0547">Nucleotide-binding</keyword>
<dbReference type="FunFam" id="3.40.50.300:FF:001305">
    <property type="entry name" value="ABCG transporter ABC superfamily"/>
    <property type="match status" value="1"/>
</dbReference>
<gene>
    <name evidence="10" type="ORF">RIB2604_02103560</name>
</gene>
<dbReference type="InterPro" id="IPR043926">
    <property type="entry name" value="ABCG_dom"/>
</dbReference>
<dbReference type="CDD" id="cd03213">
    <property type="entry name" value="ABCG_EPDR"/>
    <property type="match status" value="1"/>
</dbReference>
<evidence type="ECO:0000256" key="3">
    <source>
        <dbReference type="ARBA" id="ARBA00022692"/>
    </source>
</evidence>
<evidence type="ECO:0000256" key="5">
    <source>
        <dbReference type="ARBA" id="ARBA00022840"/>
    </source>
</evidence>
<evidence type="ECO:0000256" key="4">
    <source>
        <dbReference type="ARBA" id="ARBA00022741"/>
    </source>
</evidence>
<feature type="transmembrane region" description="Helical" evidence="8">
    <location>
        <begin position="624"/>
        <end position="645"/>
    </location>
</feature>
<keyword evidence="3 8" id="KW-0812">Transmembrane</keyword>
<sequence length="648" mass="71865">MDVLSSKLDGSDLERNEATSFFKNNTVNNFSWRDLTVTVKDRHTKQPRNLIDGISGSVQQGELVALMGPSGCGKTTLLNVLARRAASSGAKTTGDGYIDGKTVDNATFGRLTSYVEQEDALIGSLTVRETLKFAADLSLPSSVTKLQRKERIHSLLQAFGIQNQASTLVGTPIRKGISGGQKRRVSVASQLMTCPKILFLDEPTSGLDSSASFEVISYVKEMAVANNLIIIASIHQPSTTTFQLFDKLLLLSSGKTCYFGPVKEVPTYFDSIGYSLPANTNPAEFILDLVSSDFAGSTHAMSKDQVQRIHASWTESPNAAALTEQVSQRTVLSEKQSAKFDMDELSRPGILSITLTLLHRSFIKSYRDVVAYGIRIVMYLGLAIMMGTVWLRLHTEQSYIQPFINAIFFGSAFMSFMAVAYVPAFIEDRMTFIKERANGLYGALPFIVSNFIIGLPFLCTSPLPPDIPLHPLTNTVLISLLFSIISYWLSNFSPTATSFFTWVMWLFLDLVAAESLVVFMTSIFPNFVISLALVAFANGLWMSVGGFLVTPKILNPFWKYVFHYIDYQAYVFQGMMVNEFQHRIYSCGDSCQCMYQTDLANECKIRGIGVLQEYGYATGRTGKWVGILVGIIAVYRLFAYFALVLRRT</sequence>
<dbReference type="InterPro" id="IPR017871">
    <property type="entry name" value="ABC_transporter-like_CS"/>
</dbReference>
<dbReference type="InterPro" id="IPR003439">
    <property type="entry name" value="ABC_transporter-like_ATP-bd"/>
</dbReference>
<keyword evidence="6 8" id="KW-1133">Transmembrane helix</keyword>
<evidence type="ECO:0000256" key="6">
    <source>
        <dbReference type="ARBA" id="ARBA00022989"/>
    </source>
</evidence>
<name>A0A146FKR9_ASPKA</name>
<evidence type="ECO:0000256" key="8">
    <source>
        <dbReference type="SAM" id="Phobius"/>
    </source>
</evidence>
<dbReference type="SMART" id="SM00382">
    <property type="entry name" value="AAA"/>
    <property type="match status" value="1"/>
</dbReference>
<dbReference type="Pfam" id="PF19055">
    <property type="entry name" value="ABC2_membrane_7"/>
    <property type="match status" value="1"/>
</dbReference>
<dbReference type="InterPro" id="IPR027417">
    <property type="entry name" value="P-loop_NTPase"/>
</dbReference>
<dbReference type="PANTHER" id="PTHR19241">
    <property type="entry name" value="ATP-BINDING CASSETTE TRANSPORTER"/>
    <property type="match status" value="1"/>
</dbReference>
<evidence type="ECO:0000256" key="7">
    <source>
        <dbReference type="ARBA" id="ARBA00023136"/>
    </source>
</evidence>
<dbReference type="AlphaFoldDB" id="A0A146FKR9"/>
<dbReference type="Proteomes" id="UP000075230">
    <property type="component" value="Unassembled WGS sequence"/>
</dbReference>
<dbReference type="GO" id="GO:0016020">
    <property type="term" value="C:membrane"/>
    <property type="evidence" value="ECO:0007669"/>
    <property type="project" value="UniProtKB-SubCell"/>
</dbReference>
<feature type="transmembrane region" description="Helical" evidence="8">
    <location>
        <begin position="438"/>
        <end position="459"/>
    </location>
</feature>
<reference evidence="10 11" key="1">
    <citation type="journal article" date="2016" name="DNA Res.">
        <title>Genome sequence of Aspergillus luchuensis NBRC 4314.</title>
        <authorList>
            <person name="Yamada O."/>
            <person name="Machida M."/>
            <person name="Hosoyama A."/>
            <person name="Goto M."/>
            <person name="Takahashi T."/>
            <person name="Futagami T."/>
            <person name="Yamagata Y."/>
            <person name="Takeuchi M."/>
            <person name="Kobayashi T."/>
            <person name="Koike H."/>
            <person name="Abe K."/>
            <person name="Asai K."/>
            <person name="Arita M."/>
            <person name="Fujita N."/>
            <person name="Fukuda K."/>
            <person name="Higa K."/>
            <person name="Horikawa H."/>
            <person name="Ishikawa T."/>
            <person name="Jinno K."/>
            <person name="Kato Y."/>
            <person name="Kirimura K."/>
            <person name="Mizutani O."/>
            <person name="Nakasone K."/>
            <person name="Sano M."/>
            <person name="Shiraishi Y."/>
            <person name="Tsukahara M."/>
            <person name="Gomi K."/>
        </authorList>
    </citation>
    <scope>NUCLEOTIDE SEQUENCE [LARGE SCALE GENOMIC DNA]</scope>
    <source>
        <strain evidence="10 11">RIB 2604</strain>
    </source>
</reference>
<keyword evidence="2" id="KW-0813">Transport</keyword>
<dbReference type="Pfam" id="PF00005">
    <property type="entry name" value="ABC_tran"/>
    <property type="match status" value="1"/>
</dbReference>
<keyword evidence="5" id="KW-0067">ATP-binding</keyword>
<dbReference type="InterPro" id="IPR003593">
    <property type="entry name" value="AAA+_ATPase"/>
</dbReference>